<evidence type="ECO:0000256" key="6">
    <source>
        <dbReference type="ARBA" id="ARBA00022989"/>
    </source>
</evidence>
<evidence type="ECO:0000256" key="5">
    <source>
        <dbReference type="ARBA" id="ARBA00022927"/>
    </source>
</evidence>
<dbReference type="HOGENOM" id="CLU_113663_7_1_7"/>
<dbReference type="PROSITE" id="PS01067">
    <property type="entry name" value="SECE_SEC61G"/>
    <property type="match status" value="1"/>
</dbReference>
<dbReference type="InterPro" id="IPR001901">
    <property type="entry name" value="Translocase_SecE/Sec61-g"/>
</dbReference>
<dbReference type="STRING" id="96561.Dole_0696"/>
<evidence type="ECO:0000256" key="4">
    <source>
        <dbReference type="ARBA" id="ARBA00022692"/>
    </source>
</evidence>
<feature type="compositionally biased region" description="Polar residues" evidence="10">
    <location>
        <begin position="23"/>
        <end position="33"/>
    </location>
</feature>
<dbReference type="GO" id="GO:0006605">
    <property type="term" value="P:protein targeting"/>
    <property type="evidence" value="ECO:0007669"/>
    <property type="project" value="UniProtKB-UniRule"/>
</dbReference>
<protein>
    <recommendedName>
        <fullName evidence="9">Protein translocase subunit SecE</fullName>
    </recommendedName>
</protein>
<feature type="region of interest" description="Disordered" evidence="10">
    <location>
        <begin position="1"/>
        <end position="36"/>
    </location>
</feature>
<dbReference type="InterPro" id="IPR005807">
    <property type="entry name" value="SecE_bac"/>
</dbReference>
<dbReference type="RefSeq" id="WP_012174125.1">
    <property type="nucleotide sequence ID" value="NC_009943.1"/>
</dbReference>
<keyword evidence="7 9" id="KW-0811">Translocation</keyword>
<keyword evidence="2 9" id="KW-0813">Transport</keyword>
<evidence type="ECO:0000256" key="3">
    <source>
        <dbReference type="ARBA" id="ARBA00022475"/>
    </source>
</evidence>
<dbReference type="Pfam" id="PF00584">
    <property type="entry name" value="SecE"/>
    <property type="match status" value="1"/>
</dbReference>
<evidence type="ECO:0000256" key="8">
    <source>
        <dbReference type="ARBA" id="ARBA00023136"/>
    </source>
</evidence>
<dbReference type="Gene3D" id="1.20.5.1030">
    <property type="entry name" value="Preprotein translocase secy subunit"/>
    <property type="match status" value="1"/>
</dbReference>
<accession>A8ZUU3</accession>
<keyword evidence="4 9" id="KW-0812">Transmembrane</keyword>
<keyword evidence="8 9" id="KW-0472">Membrane</keyword>
<evidence type="ECO:0000313" key="11">
    <source>
        <dbReference type="EMBL" id="ABW66506.1"/>
    </source>
</evidence>
<name>A8ZUU3_DESOH</name>
<sequence>MGRILKKKDPLKKKKKTDVDASGNATADGSQSKPAVGAKLVSGVTVKTGKGQIGSSGVAKKIGGMMETGRMGRAVQFLREVKVELKKVTWPTRQQTIGSTAVVLLLVMIISVFLGLADLVLGRLIQVILN</sequence>
<dbReference type="PANTHER" id="PTHR33910">
    <property type="entry name" value="PROTEIN TRANSLOCASE SUBUNIT SECE"/>
    <property type="match status" value="1"/>
</dbReference>
<evidence type="ECO:0000256" key="7">
    <source>
        <dbReference type="ARBA" id="ARBA00023010"/>
    </source>
</evidence>
<dbReference type="AlphaFoldDB" id="A8ZUU3"/>
<comment type="subunit">
    <text evidence="9">Component of the Sec protein translocase complex. Heterotrimer consisting of SecY, SecE and SecG subunits. The heterotrimers can form oligomers, although 1 heterotrimer is thought to be able to translocate proteins. Interacts with the ribosome. Interacts with SecDF, and other proteins may be involved. Interacts with SecA.</text>
</comment>
<keyword evidence="12" id="KW-1185">Reference proteome</keyword>
<dbReference type="eggNOG" id="COG0690">
    <property type="taxonomic scope" value="Bacteria"/>
</dbReference>
<evidence type="ECO:0000256" key="10">
    <source>
        <dbReference type="SAM" id="MobiDB-lite"/>
    </source>
</evidence>
<keyword evidence="5 9" id="KW-0653">Protein transport</keyword>
<dbReference type="KEGG" id="dol:Dole_0696"/>
<gene>
    <name evidence="9" type="primary">secE</name>
    <name evidence="11" type="ordered locus">Dole_0696</name>
</gene>
<dbReference type="NCBIfam" id="TIGR00964">
    <property type="entry name" value="secE_bact"/>
    <property type="match status" value="1"/>
</dbReference>
<proteinExistence type="inferred from homology"/>
<dbReference type="HAMAP" id="MF_00422">
    <property type="entry name" value="SecE"/>
    <property type="match status" value="1"/>
</dbReference>
<dbReference type="GO" id="GO:0009306">
    <property type="term" value="P:protein secretion"/>
    <property type="evidence" value="ECO:0007669"/>
    <property type="project" value="UniProtKB-UniRule"/>
</dbReference>
<comment type="subcellular location">
    <subcellularLocation>
        <location evidence="9">Cell inner membrane</location>
        <topology evidence="9">Single-pass membrane protein</topology>
    </subcellularLocation>
    <subcellularLocation>
        <location evidence="1">Membrane</location>
    </subcellularLocation>
</comment>
<keyword evidence="3 9" id="KW-1003">Cell membrane</keyword>
<comment type="similarity">
    <text evidence="9">Belongs to the SecE/SEC61-gamma family.</text>
</comment>
<dbReference type="InterPro" id="IPR038379">
    <property type="entry name" value="SecE_sf"/>
</dbReference>
<reference evidence="11 12" key="1">
    <citation type="submission" date="2007-10" db="EMBL/GenBank/DDBJ databases">
        <title>Complete sequence of Desulfococcus oleovorans Hxd3.</title>
        <authorList>
            <consortium name="US DOE Joint Genome Institute"/>
            <person name="Copeland A."/>
            <person name="Lucas S."/>
            <person name="Lapidus A."/>
            <person name="Barry K."/>
            <person name="Glavina del Rio T."/>
            <person name="Dalin E."/>
            <person name="Tice H."/>
            <person name="Pitluck S."/>
            <person name="Kiss H."/>
            <person name="Brettin T."/>
            <person name="Bruce D."/>
            <person name="Detter J.C."/>
            <person name="Han C."/>
            <person name="Schmutz J."/>
            <person name="Larimer F."/>
            <person name="Land M."/>
            <person name="Hauser L."/>
            <person name="Kyrpides N."/>
            <person name="Kim E."/>
            <person name="Wawrik B."/>
            <person name="Richardson P."/>
        </authorList>
    </citation>
    <scope>NUCLEOTIDE SEQUENCE [LARGE SCALE GENOMIC DNA]</scope>
    <source>
        <strain evidence="12">DSM 6200 / JCM 39069 / Hxd3</strain>
    </source>
</reference>
<dbReference type="Proteomes" id="UP000008561">
    <property type="component" value="Chromosome"/>
</dbReference>
<comment type="function">
    <text evidence="9">Essential subunit of the Sec protein translocation channel SecYEG. Clamps together the 2 halves of SecY. May contact the channel plug during translocation.</text>
</comment>
<evidence type="ECO:0000256" key="1">
    <source>
        <dbReference type="ARBA" id="ARBA00004370"/>
    </source>
</evidence>
<dbReference type="GO" id="GO:0005886">
    <property type="term" value="C:plasma membrane"/>
    <property type="evidence" value="ECO:0007669"/>
    <property type="project" value="UniProtKB-SubCell"/>
</dbReference>
<evidence type="ECO:0000256" key="2">
    <source>
        <dbReference type="ARBA" id="ARBA00022448"/>
    </source>
</evidence>
<evidence type="ECO:0000256" key="9">
    <source>
        <dbReference type="HAMAP-Rule" id="MF_00422"/>
    </source>
</evidence>
<dbReference type="GO" id="GO:0043952">
    <property type="term" value="P:protein transport by the Sec complex"/>
    <property type="evidence" value="ECO:0007669"/>
    <property type="project" value="UniProtKB-UniRule"/>
</dbReference>
<organism evidence="11 12">
    <name type="scientific">Desulfosudis oleivorans (strain DSM 6200 / JCM 39069 / Hxd3)</name>
    <name type="common">Desulfococcus oleovorans</name>
    <dbReference type="NCBI Taxonomy" id="96561"/>
    <lineage>
        <taxon>Bacteria</taxon>
        <taxon>Pseudomonadati</taxon>
        <taxon>Thermodesulfobacteriota</taxon>
        <taxon>Desulfobacteria</taxon>
        <taxon>Desulfobacterales</taxon>
        <taxon>Desulfosudaceae</taxon>
        <taxon>Desulfosudis</taxon>
    </lineage>
</organism>
<dbReference type="PANTHER" id="PTHR33910:SF1">
    <property type="entry name" value="PROTEIN TRANSLOCASE SUBUNIT SECE"/>
    <property type="match status" value="1"/>
</dbReference>
<dbReference type="EMBL" id="CP000859">
    <property type="protein sequence ID" value="ABW66506.1"/>
    <property type="molecule type" value="Genomic_DNA"/>
</dbReference>
<evidence type="ECO:0000313" key="12">
    <source>
        <dbReference type="Proteomes" id="UP000008561"/>
    </source>
</evidence>
<keyword evidence="6 9" id="KW-1133">Transmembrane helix</keyword>
<dbReference type="GO" id="GO:0065002">
    <property type="term" value="P:intracellular protein transmembrane transport"/>
    <property type="evidence" value="ECO:0007669"/>
    <property type="project" value="UniProtKB-UniRule"/>
</dbReference>
<feature type="compositionally biased region" description="Basic residues" evidence="10">
    <location>
        <begin position="1"/>
        <end position="16"/>
    </location>
</feature>
<dbReference type="GO" id="GO:0008320">
    <property type="term" value="F:protein transmembrane transporter activity"/>
    <property type="evidence" value="ECO:0007669"/>
    <property type="project" value="UniProtKB-UniRule"/>
</dbReference>
<keyword evidence="9" id="KW-0997">Cell inner membrane</keyword>
<feature type="transmembrane region" description="Helical" evidence="9">
    <location>
        <begin position="102"/>
        <end position="125"/>
    </location>
</feature>